<dbReference type="InParanoid" id="A0A251UM59"/>
<reference evidence="1" key="3">
    <citation type="submission" date="2020-06" db="EMBL/GenBank/DDBJ databases">
        <title>Helianthus annuus Genome sequencing and assembly Release 2.</title>
        <authorList>
            <person name="Gouzy J."/>
            <person name="Langlade N."/>
            <person name="Munos S."/>
        </authorList>
    </citation>
    <scope>NUCLEOTIDE SEQUENCE</scope>
    <source>
        <tissue evidence="1">Leaves</tissue>
    </source>
</reference>
<dbReference type="AlphaFoldDB" id="A0A251UM59"/>
<gene>
    <name evidence="2" type="ORF">HannXRQ_Chr05g0131251</name>
    <name evidence="1" type="ORF">HanXRQr2_Chr05g0195011</name>
</gene>
<evidence type="ECO:0000313" key="2">
    <source>
        <dbReference type="EMBL" id="OTG23946.1"/>
    </source>
</evidence>
<dbReference type="EMBL" id="CM007894">
    <property type="protein sequence ID" value="OTG23946.1"/>
    <property type="molecule type" value="Genomic_DNA"/>
</dbReference>
<reference evidence="1 3" key="1">
    <citation type="journal article" date="2017" name="Nature">
        <title>The sunflower genome provides insights into oil metabolism, flowering and Asterid evolution.</title>
        <authorList>
            <person name="Badouin H."/>
            <person name="Gouzy J."/>
            <person name="Grassa C.J."/>
            <person name="Murat F."/>
            <person name="Staton S.E."/>
            <person name="Cottret L."/>
            <person name="Lelandais-Briere C."/>
            <person name="Owens G.L."/>
            <person name="Carrere S."/>
            <person name="Mayjonade B."/>
            <person name="Legrand L."/>
            <person name="Gill N."/>
            <person name="Kane N.C."/>
            <person name="Bowers J.E."/>
            <person name="Hubner S."/>
            <person name="Bellec A."/>
            <person name="Berard A."/>
            <person name="Berges H."/>
            <person name="Blanchet N."/>
            <person name="Boniface M.C."/>
            <person name="Brunel D."/>
            <person name="Catrice O."/>
            <person name="Chaidir N."/>
            <person name="Claudel C."/>
            <person name="Donnadieu C."/>
            <person name="Faraut T."/>
            <person name="Fievet G."/>
            <person name="Helmstetter N."/>
            <person name="King M."/>
            <person name="Knapp S.J."/>
            <person name="Lai Z."/>
            <person name="Le Paslier M.C."/>
            <person name="Lippi Y."/>
            <person name="Lorenzon L."/>
            <person name="Mandel J.R."/>
            <person name="Marage G."/>
            <person name="Marchand G."/>
            <person name="Marquand E."/>
            <person name="Bret-Mestries E."/>
            <person name="Morien E."/>
            <person name="Nambeesan S."/>
            <person name="Nguyen T."/>
            <person name="Pegot-Espagnet P."/>
            <person name="Pouilly N."/>
            <person name="Raftis F."/>
            <person name="Sallet E."/>
            <person name="Schiex T."/>
            <person name="Thomas J."/>
            <person name="Vandecasteele C."/>
            <person name="Vares D."/>
            <person name="Vear F."/>
            <person name="Vautrin S."/>
            <person name="Crespi M."/>
            <person name="Mangin B."/>
            <person name="Burke J.M."/>
            <person name="Salse J."/>
            <person name="Munos S."/>
            <person name="Vincourt P."/>
            <person name="Rieseberg L.H."/>
            <person name="Langlade N.B."/>
        </authorList>
    </citation>
    <scope>NUCLEOTIDE SEQUENCE [LARGE SCALE GENOMIC DNA]</scope>
    <source>
        <strain evidence="3">cv. SF193</strain>
        <tissue evidence="1">Leaves</tissue>
    </source>
</reference>
<dbReference type="EMBL" id="MNCJ02000320">
    <property type="protein sequence ID" value="KAF5804254.1"/>
    <property type="molecule type" value="Genomic_DNA"/>
</dbReference>
<reference evidence="2" key="2">
    <citation type="submission" date="2017-02" db="EMBL/GenBank/DDBJ databases">
        <title>Sunflower complete genome.</title>
        <authorList>
            <person name="Langlade N."/>
            <person name="Munos S."/>
        </authorList>
    </citation>
    <scope>NUCLEOTIDE SEQUENCE [LARGE SCALE GENOMIC DNA]</scope>
    <source>
        <tissue evidence="2">Leaves</tissue>
    </source>
</reference>
<evidence type="ECO:0000313" key="3">
    <source>
        <dbReference type="Proteomes" id="UP000215914"/>
    </source>
</evidence>
<dbReference type="Gramene" id="mRNA:HanXRQr2_Chr05g0195011">
    <property type="protein sequence ID" value="CDS:HanXRQr2_Chr05g0195011.1"/>
    <property type="gene ID" value="HanXRQr2_Chr05g0195011"/>
</dbReference>
<dbReference type="Proteomes" id="UP000215914">
    <property type="component" value="Chromosome 5"/>
</dbReference>
<keyword evidence="3" id="KW-1185">Reference proteome</keyword>
<proteinExistence type="predicted"/>
<protein>
    <submittedName>
        <fullName evidence="2">Uncharacterized protein</fullName>
    </submittedName>
</protein>
<organism evidence="2 3">
    <name type="scientific">Helianthus annuus</name>
    <name type="common">Common sunflower</name>
    <dbReference type="NCBI Taxonomy" id="4232"/>
    <lineage>
        <taxon>Eukaryota</taxon>
        <taxon>Viridiplantae</taxon>
        <taxon>Streptophyta</taxon>
        <taxon>Embryophyta</taxon>
        <taxon>Tracheophyta</taxon>
        <taxon>Spermatophyta</taxon>
        <taxon>Magnoliopsida</taxon>
        <taxon>eudicotyledons</taxon>
        <taxon>Gunneridae</taxon>
        <taxon>Pentapetalae</taxon>
        <taxon>asterids</taxon>
        <taxon>campanulids</taxon>
        <taxon>Asterales</taxon>
        <taxon>Asteraceae</taxon>
        <taxon>Asteroideae</taxon>
        <taxon>Heliantheae alliance</taxon>
        <taxon>Heliantheae</taxon>
        <taxon>Helianthus</taxon>
    </lineage>
</organism>
<evidence type="ECO:0000313" key="1">
    <source>
        <dbReference type="EMBL" id="KAF5804254.1"/>
    </source>
</evidence>
<accession>A0A251UM59</accession>
<name>A0A251UM59_HELAN</name>
<sequence length="74" mass="8614">MEPIKSNHLSKPSPPLDLAEIKSQPFKLLFLNCYYVSYGQFGCQLLISHHLLPCSPPRSYKIGFINRRFLLYML</sequence>